<dbReference type="Proteomes" id="UP000784294">
    <property type="component" value="Unassembled WGS sequence"/>
</dbReference>
<keyword evidence="3" id="KW-1185">Reference proteome</keyword>
<dbReference type="OrthoDB" id="8037262at2759"/>
<gene>
    <name evidence="2" type="ORF">PXEA_LOCUS14025</name>
</gene>
<dbReference type="AlphaFoldDB" id="A0A3S4ZV30"/>
<sequence length="84" mass="9667">MDTERSALAEHIAHSVHEINLKAIEKRAPYGDNTRKWKIREAITILREKNLMNRRLEEGRVSDNNEGIGGPSWISRSEETVRGK</sequence>
<reference evidence="2" key="1">
    <citation type="submission" date="2018-11" db="EMBL/GenBank/DDBJ databases">
        <authorList>
            <consortium name="Pathogen Informatics"/>
        </authorList>
    </citation>
    <scope>NUCLEOTIDE SEQUENCE</scope>
</reference>
<accession>A0A3S4ZV30</accession>
<evidence type="ECO:0000313" key="3">
    <source>
        <dbReference type="Proteomes" id="UP000784294"/>
    </source>
</evidence>
<evidence type="ECO:0000313" key="2">
    <source>
        <dbReference type="EMBL" id="VEL20585.1"/>
    </source>
</evidence>
<organism evidence="2 3">
    <name type="scientific">Protopolystoma xenopodis</name>
    <dbReference type="NCBI Taxonomy" id="117903"/>
    <lineage>
        <taxon>Eukaryota</taxon>
        <taxon>Metazoa</taxon>
        <taxon>Spiralia</taxon>
        <taxon>Lophotrochozoa</taxon>
        <taxon>Platyhelminthes</taxon>
        <taxon>Monogenea</taxon>
        <taxon>Polyopisthocotylea</taxon>
        <taxon>Polystomatidea</taxon>
        <taxon>Polystomatidae</taxon>
        <taxon>Protopolystoma</taxon>
    </lineage>
</organism>
<feature type="region of interest" description="Disordered" evidence="1">
    <location>
        <begin position="61"/>
        <end position="84"/>
    </location>
</feature>
<dbReference type="EMBL" id="CAAALY010047140">
    <property type="protein sequence ID" value="VEL20585.1"/>
    <property type="molecule type" value="Genomic_DNA"/>
</dbReference>
<evidence type="ECO:0000256" key="1">
    <source>
        <dbReference type="SAM" id="MobiDB-lite"/>
    </source>
</evidence>
<proteinExistence type="predicted"/>
<comment type="caution">
    <text evidence="2">The sequence shown here is derived from an EMBL/GenBank/DDBJ whole genome shotgun (WGS) entry which is preliminary data.</text>
</comment>
<protein>
    <submittedName>
        <fullName evidence="2">Uncharacterized protein</fullName>
    </submittedName>
</protein>
<name>A0A3S4ZV30_9PLAT</name>